<reference evidence="2" key="1">
    <citation type="journal article" date="2011" name="J. Bacteriol.">
        <title>Complete genome of the cellulolytic ruminal bacterium Ruminococcus albus 7.</title>
        <authorList>
            <person name="Suen G."/>
            <person name="Stevenson D.M."/>
            <person name="Bruce D.C."/>
            <person name="Chertkov O."/>
            <person name="Copeland A."/>
            <person name="Cheng J.F."/>
            <person name="Detter C."/>
            <person name="Detter J.C."/>
            <person name="Goodwin L.A."/>
            <person name="Han C.S."/>
            <person name="Hauser L.J."/>
            <person name="Ivanova N.N."/>
            <person name="Kyrpides N.C."/>
            <person name="Land M.L."/>
            <person name="Lapidus A."/>
            <person name="Lucas S."/>
            <person name="Ovchinnikova G."/>
            <person name="Pitluck S."/>
            <person name="Tapia R."/>
            <person name="Woyke T."/>
            <person name="Boyum J."/>
            <person name="Mead D."/>
            <person name="Weimer P.J."/>
        </authorList>
    </citation>
    <scope>NUCLEOTIDE SEQUENCE [LARGE SCALE GENOMIC DNA]</scope>
    <source>
        <strain evidence="2">ATCC 27210 / DSM 20455 / JCM 14654 / NCDO 2250 / 7</strain>
        <plasmid evidence="2">pRUMAL02</plasmid>
    </source>
</reference>
<keyword evidence="1" id="KW-0614">Plasmid</keyword>
<dbReference type="AlphaFoldDB" id="E6UKY6"/>
<evidence type="ECO:0000313" key="1">
    <source>
        <dbReference type="EMBL" id="ADU24332.1"/>
    </source>
</evidence>
<name>E6UKY6_RUMA7</name>
<dbReference type="KEGG" id="ral:Rumal_3909"/>
<gene>
    <name evidence="1" type="ordered locus">Rumal_3909</name>
</gene>
<organism evidence="1 2">
    <name type="scientific">Ruminococcus albus (strain ATCC 27210 / DSM 20455 / JCM 14654 / NCDO 2250 / 7)</name>
    <dbReference type="NCBI Taxonomy" id="697329"/>
    <lineage>
        <taxon>Bacteria</taxon>
        <taxon>Bacillati</taxon>
        <taxon>Bacillota</taxon>
        <taxon>Clostridia</taxon>
        <taxon>Eubacteriales</taxon>
        <taxon>Oscillospiraceae</taxon>
        <taxon>Ruminococcus</taxon>
    </lineage>
</organism>
<dbReference type="Proteomes" id="UP000006919">
    <property type="component" value="Plasmid pRUMAL02"/>
</dbReference>
<geneLocation type="plasmid" evidence="1 2">
    <name>pRUMAL02</name>
</geneLocation>
<dbReference type="EMBL" id="CP002405">
    <property type="protein sequence ID" value="ADU24332.1"/>
    <property type="molecule type" value="Genomic_DNA"/>
</dbReference>
<protein>
    <submittedName>
        <fullName evidence="1">Uncharacterized protein</fullName>
    </submittedName>
</protein>
<accession>E6UKY6</accession>
<evidence type="ECO:0000313" key="2">
    <source>
        <dbReference type="Proteomes" id="UP000006919"/>
    </source>
</evidence>
<dbReference type="HOGENOM" id="CLU_653609_0_0_9"/>
<proteinExistence type="predicted"/>
<sequence length="344" mass="36337">MVATVPEDLQISVGKITATKNLNDTDSFLADLSSGKAIAPTENIMWSNTVNLSQYYEFGRLIPASSSKGTNIFFTPDATEEGKNVARNAKYIQAATGLTPTTSTSSMMATLHARTGAADAWAAPTGTGYTQAVNYMDTQDDGYYVDIPVWIRTSTTENVDLKVEGFVIPKDATNKGLKDATAAELYKATRVAILPAAGDTTNAEKGTKGVIDLKDGAATDTPGWSSVTSIIDYYGTSAMHGIANGAVKAAVDANGTENHVEGGSETNADNWSLIYEAATVYNGTASIATIAGATAGAEYGTATQLWIRVWLEGEDPECWNKNAGQDWNISLKFSKIEPAAPSDP</sequence>